<dbReference type="Proteomes" id="UP001589798">
    <property type="component" value="Unassembled WGS sequence"/>
</dbReference>
<dbReference type="InterPro" id="IPR036770">
    <property type="entry name" value="Ankyrin_rpt-contain_sf"/>
</dbReference>
<evidence type="ECO:0000256" key="3">
    <source>
        <dbReference type="PROSITE-ProRule" id="PRU00023"/>
    </source>
</evidence>
<keyword evidence="4" id="KW-0732">Signal</keyword>
<evidence type="ECO:0000313" key="6">
    <source>
        <dbReference type="Proteomes" id="UP001589798"/>
    </source>
</evidence>
<feature type="repeat" description="ANK" evidence="3">
    <location>
        <begin position="42"/>
        <end position="74"/>
    </location>
</feature>
<evidence type="ECO:0000313" key="5">
    <source>
        <dbReference type="EMBL" id="MFC0206371.1"/>
    </source>
</evidence>
<organism evidence="5 6">
    <name type="scientific">Novosphingobium soli</name>
    <dbReference type="NCBI Taxonomy" id="574956"/>
    <lineage>
        <taxon>Bacteria</taxon>
        <taxon>Pseudomonadati</taxon>
        <taxon>Pseudomonadota</taxon>
        <taxon>Alphaproteobacteria</taxon>
        <taxon>Sphingomonadales</taxon>
        <taxon>Sphingomonadaceae</taxon>
        <taxon>Novosphingobium</taxon>
    </lineage>
</organism>
<accession>A0ABV6D145</accession>
<evidence type="ECO:0000256" key="2">
    <source>
        <dbReference type="ARBA" id="ARBA00023043"/>
    </source>
</evidence>
<feature type="chain" id="PRO_5046869905" evidence="4">
    <location>
        <begin position="21"/>
        <end position="203"/>
    </location>
</feature>
<dbReference type="Pfam" id="PF12796">
    <property type="entry name" value="Ank_2"/>
    <property type="match status" value="2"/>
</dbReference>
<dbReference type="InterPro" id="IPR002110">
    <property type="entry name" value="Ankyrin_rpt"/>
</dbReference>
<keyword evidence="2 3" id="KW-0040">ANK repeat</keyword>
<comment type="caution">
    <text evidence="5">The sequence shown here is derived from an EMBL/GenBank/DDBJ whole genome shotgun (WGS) entry which is preliminary data.</text>
</comment>
<feature type="repeat" description="ANK" evidence="3">
    <location>
        <begin position="75"/>
        <end position="107"/>
    </location>
</feature>
<dbReference type="PRINTS" id="PR01415">
    <property type="entry name" value="ANKYRIN"/>
</dbReference>
<protein>
    <submittedName>
        <fullName evidence="5">Ankyrin repeat domain-containing protein</fullName>
    </submittedName>
</protein>
<dbReference type="PANTHER" id="PTHR24201">
    <property type="entry name" value="ANK_REP_REGION DOMAIN-CONTAINING PROTEIN"/>
    <property type="match status" value="1"/>
</dbReference>
<proteinExistence type="predicted"/>
<evidence type="ECO:0000256" key="1">
    <source>
        <dbReference type="ARBA" id="ARBA00022737"/>
    </source>
</evidence>
<sequence length="203" mass="20764">MLALLLGTVLAAAAPAAAQAAPLAAAEAPAPYADATLPPPERRQELLFEAAKLGRTDLIALLVANGADVNAYEARGFTPLILAAYNGQAETVEALLRAGADPCKPDLGQGNTAQMGVAFKGDDRIAARLLQERCDVDARNKAGQTALMMASLFGRSAQVEMLLDKGADPAIRDASGRTAGSVAQGQGNAALATRLETAAGTLR</sequence>
<dbReference type="Gene3D" id="1.25.40.20">
    <property type="entry name" value="Ankyrin repeat-containing domain"/>
    <property type="match status" value="2"/>
</dbReference>
<dbReference type="PROSITE" id="PS50297">
    <property type="entry name" value="ANK_REP_REGION"/>
    <property type="match status" value="2"/>
</dbReference>
<keyword evidence="6" id="KW-1185">Reference proteome</keyword>
<gene>
    <name evidence="5" type="ORF">ACFFJC_19070</name>
</gene>
<dbReference type="SMART" id="SM00248">
    <property type="entry name" value="ANK"/>
    <property type="match status" value="4"/>
</dbReference>
<dbReference type="EMBL" id="JBHLWK010000027">
    <property type="protein sequence ID" value="MFC0206371.1"/>
    <property type="molecule type" value="Genomic_DNA"/>
</dbReference>
<name>A0ABV6D145_9SPHN</name>
<dbReference type="PROSITE" id="PS50088">
    <property type="entry name" value="ANK_REPEAT"/>
    <property type="match status" value="3"/>
</dbReference>
<dbReference type="InterPro" id="IPR050776">
    <property type="entry name" value="Ank_Repeat/CDKN_Inhibitor"/>
</dbReference>
<feature type="signal peptide" evidence="4">
    <location>
        <begin position="1"/>
        <end position="20"/>
    </location>
</feature>
<feature type="repeat" description="ANK" evidence="3">
    <location>
        <begin position="142"/>
        <end position="174"/>
    </location>
</feature>
<reference evidence="5 6" key="1">
    <citation type="submission" date="2024-09" db="EMBL/GenBank/DDBJ databases">
        <authorList>
            <person name="Sun Q."/>
            <person name="Mori K."/>
        </authorList>
    </citation>
    <scope>NUCLEOTIDE SEQUENCE [LARGE SCALE GENOMIC DNA]</scope>
    <source>
        <strain evidence="5 6">CCM 7706</strain>
    </source>
</reference>
<dbReference type="SUPFAM" id="SSF48403">
    <property type="entry name" value="Ankyrin repeat"/>
    <property type="match status" value="1"/>
</dbReference>
<dbReference type="RefSeq" id="WP_379488994.1">
    <property type="nucleotide sequence ID" value="NZ_JBHLWK010000027.1"/>
</dbReference>
<evidence type="ECO:0000256" key="4">
    <source>
        <dbReference type="SAM" id="SignalP"/>
    </source>
</evidence>
<keyword evidence="1" id="KW-0677">Repeat</keyword>